<dbReference type="EMBL" id="QLOE01000016">
    <property type="protein sequence ID" value="RAO78461.1"/>
    <property type="molecule type" value="Genomic_DNA"/>
</dbReference>
<sequence>MEIGLYVTGEVRSDGTVEIPQNIRETFKMQEGKYVNYKLVRHAKIRKGGVKTRSISRTIWERLTPDGALKIPEDQLELYDIREGDFVSIYLQESTREG</sequence>
<dbReference type="AlphaFoldDB" id="A0A328PBK0"/>
<evidence type="ECO:0000313" key="1">
    <source>
        <dbReference type="EMBL" id="RAO78461.1"/>
    </source>
</evidence>
<proteinExistence type="predicted"/>
<organism evidence="1 2">
    <name type="scientific">Methanothermobacter tenebrarum</name>
    <dbReference type="NCBI Taxonomy" id="680118"/>
    <lineage>
        <taxon>Archaea</taxon>
        <taxon>Methanobacteriati</taxon>
        <taxon>Methanobacteriota</taxon>
        <taxon>Methanomada group</taxon>
        <taxon>Methanobacteria</taxon>
        <taxon>Methanobacteriales</taxon>
        <taxon>Methanobacteriaceae</taxon>
        <taxon>Methanothermobacter</taxon>
    </lineage>
</organism>
<protein>
    <submittedName>
        <fullName evidence="1">Uncharacterized protein</fullName>
    </submittedName>
</protein>
<dbReference type="RefSeq" id="WP_112094548.1">
    <property type="nucleotide sequence ID" value="NZ_QLOE01000016.1"/>
</dbReference>
<accession>A0A328PBK0</accession>
<reference evidence="1 2" key="1">
    <citation type="submission" date="2018-06" db="EMBL/GenBank/DDBJ databases">
        <title>Draft genome sequence of hyperthermophilic methanogen Methanothermobacter tenebrarum sp. MCM-B 1447.</title>
        <authorList>
            <person name="Pore S.D."/>
            <person name="Dagar S."/>
            <person name="Dhakephalkar P.K."/>
        </authorList>
    </citation>
    <scope>NUCLEOTIDE SEQUENCE [LARGE SCALE GENOMIC DNA]</scope>
    <source>
        <strain evidence="1 2">MCM B 1447</strain>
    </source>
</reference>
<gene>
    <name evidence="1" type="ORF">DPC56_07985</name>
</gene>
<dbReference type="Proteomes" id="UP000249782">
    <property type="component" value="Unassembled WGS sequence"/>
</dbReference>
<name>A0A328PBK0_9EURY</name>
<comment type="caution">
    <text evidence="1">The sequence shown here is derived from an EMBL/GenBank/DDBJ whole genome shotgun (WGS) entry which is preliminary data.</text>
</comment>
<evidence type="ECO:0000313" key="2">
    <source>
        <dbReference type="Proteomes" id="UP000249782"/>
    </source>
</evidence>
<keyword evidence="2" id="KW-1185">Reference proteome</keyword>